<comment type="caution">
    <text evidence="9">The sequence shown here is derived from an EMBL/GenBank/DDBJ whole genome shotgun (WGS) entry which is preliminary data.</text>
</comment>
<dbReference type="CDD" id="cd13934">
    <property type="entry name" value="RNase_H_Dikarya_like"/>
    <property type="match status" value="1"/>
</dbReference>
<name>A0AAN8MVM4_9PEZI</name>
<evidence type="ECO:0000313" key="9">
    <source>
        <dbReference type="EMBL" id="KAK6339781.1"/>
    </source>
</evidence>
<keyword evidence="4" id="KW-0540">Nuclease</keyword>
<dbReference type="InterPro" id="IPR050092">
    <property type="entry name" value="RNase_H"/>
</dbReference>
<dbReference type="PROSITE" id="PS50879">
    <property type="entry name" value="RNASE_H_1"/>
    <property type="match status" value="1"/>
</dbReference>
<dbReference type="EMBL" id="JAVHNR010000006">
    <property type="protein sequence ID" value="KAK6339781.1"/>
    <property type="molecule type" value="Genomic_DNA"/>
</dbReference>
<dbReference type="Pfam" id="PF00075">
    <property type="entry name" value="RNase_H"/>
    <property type="match status" value="1"/>
</dbReference>
<evidence type="ECO:0000313" key="10">
    <source>
        <dbReference type="Proteomes" id="UP001313282"/>
    </source>
</evidence>
<keyword evidence="7" id="KW-0378">Hydrolase</keyword>
<dbReference type="PANTHER" id="PTHR10642:SF26">
    <property type="entry name" value="RIBONUCLEASE H1"/>
    <property type="match status" value="1"/>
</dbReference>
<dbReference type="Gene3D" id="3.30.420.10">
    <property type="entry name" value="Ribonuclease H-like superfamily/Ribonuclease H"/>
    <property type="match status" value="1"/>
</dbReference>
<evidence type="ECO:0000259" key="8">
    <source>
        <dbReference type="PROSITE" id="PS50879"/>
    </source>
</evidence>
<dbReference type="AlphaFoldDB" id="A0AAN8MVM4"/>
<dbReference type="GO" id="GO:0046872">
    <property type="term" value="F:metal ion binding"/>
    <property type="evidence" value="ECO:0007669"/>
    <property type="project" value="UniProtKB-KW"/>
</dbReference>
<dbReference type="SUPFAM" id="SSF53098">
    <property type="entry name" value="Ribonuclease H-like"/>
    <property type="match status" value="1"/>
</dbReference>
<accession>A0AAN8MVM4</accession>
<dbReference type="GO" id="GO:0043137">
    <property type="term" value="P:DNA replication, removal of RNA primer"/>
    <property type="evidence" value="ECO:0007669"/>
    <property type="project" value="TreeGrafter"/>
</dbReference>
<feature type="domain" description="RNase H type-1" evidence="8">
    <location>
        <begin position="69"/>
        <end position="226"/>
    </location>
</feature>
<dbReference type="InterPro" id="IPR012337">
    <property type="entry name" value="RNaseH-like_sf"/>
</dbReference>
<dbReference type="PANTHER" id="PTHR10642">
    <property type="entry name" value="RIBONUCLEASE H1"/>
    <property type="match status" value="1"/>
</dbReference>
<evidence type="ECO:0000256" key="1">
    <source>
        <dbReference type="ARBA" id="ARBA00000077"/>
    </source>
</evidence>
<evidence type="ECO:0000256" key="2">
    <source>
        <dbReference type="ARBA" id="ARBA00005300"/>
    </source>
</evidence>
<dbReference type="InterPro" id="IPR036397">
    <property type="entry name" value="RNaseH_sf"/>
</dbReference>
<keyword evidence="10" id="KW-1185">Reference proteome</keyword>
<comment type="catalytic activity">
    <reaction evidence="1">
        <text>Endonucleolytic cleavage to 5'-phosphomonoester.</text>
        <dbReference type="EC" id="3.1.26.4"/>
    </reaction>
</comment>
<evidence type="ECO:0000256" key="5">
    <source>
        <dbReference type="ARBA" id="ARBA00022723"/>
    </source>
</evidence>
<keyword evidence="6" id="KW-0255">Endonuclease</keyword>
<sequence>MDLIRLPYYVSSDTDMEGYGRFRLFHPTIEPAYRQIFIEKPNELIISNEEKAIRQLQFIALAIGKPVTQRTSMVINIDGACRKNGGENPRGAYGVYFGPNSHYNVSGLIASDVAQTSNRAEIEALIKALDIIQIITNKDMSLSNLVIITDSEYLVKSLTEWVYIWEKREGMTSKGTPAAHFHLLKQIRDRLDWMEYSDDGGIRCQFWLTDRNHNVEADKLANLAFDRATLP</sequence>
<dbReference type="EC" id="3.1.26.4" evidence="3"/>
<evidence type="ECO:0000256" key="3">
    <source>
        <dbReference type="ARBA" id="ARBA00012180"/>
    </source>
</evidence>
<evidence type="ECO:0000256" key="4">
    <source>
        <dbReference type="ARBA" id="ARBA00022722"/>
    </source>
</evidence>
<reference evidence="9 10" key="1">
    <citation type="submission" date="2019-10" db="EMBL/GenBank/DDBJ databases">
        <authorList>
            <person name="Palmer J.M."/>
        </authorList>
    </citation>
    <scope>NUCLEOTIDE SEQUENCE [LARGE SCALE GENOMIC DNA]</scope>
    <source>
        <strain evidence="9 10">TWF718</strain>
    </source>
</reference>
<dbReference type="GO" id="GO:0004523">
    <property type="term" value="F:RNA-DNA hybrid ribonuclease activity"/>
    <property type="evidence" value="ECO:0007669"/>
    <property type="project" value="UniProtKB-EC"/>
</dbReference>
<organism evidence="9 10">
    <name type="scientific">Orbilia javanica</name>
    <dbReference type="NCBI Taxonomy" id="47235"/>
    <lineage>
        <taxon>Eukaryota</taxon>
        <taxon>Fungi</taxon>
        <taxon>Dikarya</taxon>
        <taxon>Ascomycota</taxon>
        <taxon>Pezizomycotina</taxon>
        <taxon>Orbiliomycetes</taxon>
        <taxon>Orbiliales</taxon>
        <taxon>Orbiliaceae</taxon>
        <taxon>Orbilia</taxon>
    </lineage>
</organism>
<proteinExistence type="inferred from homology"/>
<comment type="similarity">
    <text evidence="2">Belongs to the RNase H family.</text>
</comment>
<gene>
    <name evidence="9" type="ORF">TWF718_009175</name>
</gene>
<evidence type="ECO:0000256" key="7">
    <source>
        <dbReference type="ARBA" id="ARBA00022801"/>
    </source>
</evidence>
<evidence type="ECO:0000256" key="6">
    <source>
        <dbReference type="ARBA" id="ARBA00022759"/>
    </source>
</evidence>
<dbReference type="GO" id="GO:0003676">
    <property type="term" value="F:nucleic acid binding"/>
    <property type="evidence" value="ECO:0007669"/>
    <property type="project" value="InterPro"/>
</dbReference>
<dbReference type="InterPro" id="IPR002156">
    <property type="entry name" value="RNaseH_domain"/>
</dbReference>
<protein>
    <recommendedName>
        <fullName evidence="3">ribonuclease H</fullName>
        <ecNumber evidence="3">3.1.26.4</ecNumber>
    </recommendedName>
</protein>
<dbReference type="Proteomes" id="UP001313282">
    <property type="component" value="Unassembled WGS sequence"/>
</dbReference>
<keyword evidence="5" id="KW-0479">Metal-binding</keyword>